<name>A0ABD1QEL3_9LAMI</name>
<accession>A0ABD1QEL3</accession>
<feature type="region of interest" description="Disordered" evidence="1">
    <location>
        <begin position="1"/>
        <end position="28"/>
    </location>
</feature>
<reference evidence="3" key="1">
    <citation type="submission" date="2024-07" db="EMBL/GenBank/DDBJ databases">
        <title>Two chromosome-level genome assemblies of Korean endemic species Abeliophyllum distichum and Forsythia ovata (Oleaceae).</title>
        <authorList>
            <person name="Jang H."/>
        </authorList>
    </citation>
    <scope>NUCLEOTIDE SEQUENCE [LARGE SCALE GENOMIC DNA]</scope>
</reference>
<dbReference type="EMBL" id="JBFOLK010000011">
    <property type="protein sequence ID" value="KAL2474598.1"/>
    <property type="molecule type" value="Genomic_DNA"/>
</dbReference>
<evidence type="ECO:0000256" key="1">
    <source>
        <dbReference type="SAM" id="MobiDB-lite"/>
    </source>
</evidence>
<protein>
    <submittedName>
        <fullName evidence="2">Uncharacterized protein</fullName>
    </submittedName>
</protein>
<dbReference type="Proteomes" id="UP001604336">
    <property type="component" value="Unassembled WGS sequence"/>
</dbReference>
<keyword evidence="3" id="KW-1185">Reference proteome</keyword>
<proteinExistence type="predicted"/>
<gene>
    <name evidence="2" type="ORF">Adt_35334</name>
</gene>
<organism evidence="2 3">
    <name type="scientific">Abeliophyllum distichum</name>
    <dbReference type="NCBI Taxonomy" id="126358"/>
    <lineage>
        <taxon>Eukaryota</taxon>
        <taxon>Viridiplantae</taxon>
        <taxon>Streptophyta</taxon>
        <taxon>Embryophyta</taxon>
        <taxon>Tracheophyta</taxon>
        <taxon>Spermatophyta</taxon>
        <taxon>Magnoliopsida</taxon>
        <taxon>eudicotyledons</taxon>
        <taxon>Gunneridae</taxon>
        <taxon>Pentapetalae</taxon>
        <taxon>asterids</taxon>
        <taxon>lamiids</taxon>
        <taxon>Lamiales</taxon>
        <taxon>Oleaceae</taxon>
        <taxon>Forsythieae</taxon>
        <taxon>Abeliophyllum</taxon>
    </lineage>
</organism>
<sequence>MRVASEAAKRKKKEIPSEGVEGPIGDEEAVSVATEPLLGDALSERKEKGKGKEKVVIDLASSGGKHEASPRERHSRRMFEELVGNVGQRLSNEAIQDLDLQAALGSQAFNRYLIHGWKTFISKSDMEDLLEASIACSIRLYLPR</sequence>
<evidence type="ECO:0000313" key="3">
    <source>
        <dbReference type="Proteomes" id="UP001604336"/>
    </source>
</evidence>
<dbReference type="AlphaFoldDB" id="A0ABD1QEL3"/>
<evidence type="ECO:0000313" key="2">
    <source>
        <dbReference type="EMBL" id="KAL2474598.1"/>
    </source>
</evidence>
<comment type="caution">
    <text evidence="2">The sequence shown here is derived from an EMBL/GenBank/DDBJ whole genome shotgun (WGS) entry which is preliminary data.</text>
</comment>